<dbReference type="RefSeq" id="WP_085074683.1">
    <property type="nucleotide sequence ID" value="NZ_BLKU01000005.1"/>
</dbReference>
<sequence length="325" mass="34398">MRPHGVVVAVTAPPDPPDTIVVLRALGLGDLLTAVPALRGLRRHYPDARILLAAPERYRDLAMLTGAIDALLPTERLGDLHSKPRPPALAVNLHGSGPESIDHLLSWQPKSVITHAHHRHPALAGPPWDSEVHEVTRWCSLLEWAGIHCEATDVTLRRPSVHFDQAGAVVIHPGASAPARQWPTRRFAAVAAALRDEGYEIVITGSTGEFDLAHDVARAAGLPRTTVVAGLLDLPALTALVRDSRLVICGDTGLGHLAAATSTASVVLFGPTPPRRWGPRGPAPHVALWAGETGDPNAGTPHPGLEKISVASVLEASHHLLSEAA</sequence>
<keyword evidence="1" id="KW-0328">Glycosyltransferase</keyword>
<dbReference type="AlphaFoldDB" id="A0AAX1J8J3"/>
<keyword evidence="2" id="KW-0808">Transferase</keyword>
<dbReference type="InterPro" id="IPR002201">
    <property type="entry name" value="Glyco_trans_9"/>
</dbReference>
<evidence type="ECO:0000256" key="2">
    <source>
        <dbReference type="ARBA" id="ARBA00022679"/>
    </source>
</evidence>
<dbReference type="GO" id="GO:0009244">
    <property type="term" value="P:lipopolysaccharide core region biosynthetic process"/>
    <property type="evidence" value="ECO:0007669"/>
    <property type="project" value="TreeGrafter"/>
</dbReference>
<accession>A0AAX1J8J3</accession>
<gene>
    <name evidence="3" type="ORF">I2456_26305</name>
</gene>
<dbReference type="Pfam" id="PF01075">
    <property type="entry name" value="Glyco_transf_9"/>
    <property type="match status" value="1"/>
</dbReference>
<dbReference type="EMBL" id="CP065047">
    <property type="protein sequence ID" value="QPI37723.1"/>
    <property type="molecule type" value="Genomic_DNA"/>
</dbReference>
<dbReference type="PANTHER" id="PTHR30160">
    <property type="entry name" value="TETRAACYLDISACCHARIDE 4'-KINASE-RELATED"/>
    <property type="match status" value="1"/>
</dbReference>
<dbReference type="GO" id="GO:0008713">
    <property type="term" value="F:ADP-heptose-lipopolysaccharide heptosyltransferase activity"/>
    <property type="evidence" value="ECO:0007669"/>
    <property type="project" value="TreeGrafter"/>
</dbReference>
<dbReference type="KEGG" id="mku:I2456_26305"/>
<dbReference type="CDD" id="cd03789">
    <property type="entry name" value="GT9_LPS_heptosyltransferase"/>
    <property type="match status" value="1"/>
</dbReference>
<reference evidence="3" key="1">
    <citation type="submission" date="2020-11" db="EMBL/GenBank/DDBJ databases">
        <title>Intraspecies plasmid and genomic variation of Mycobacterium kubicae revealed by the complete genome sequences of two clinical isolates.</title>
        <authorList>
            <person name="Hendrix J.R."/>
            <person name="Epperson L.E."/>
            <person name="Honda J.R."/>
            <person name="Strong M."/>
        </authorList>
    </citation>
    <scope>NUCLEOTIDE SEQUENCE</scope>
    <source>
        <strain evidence="3">JCM 13573</strain>
    </source>
</reference>
<organism evidence="3 4">
    <name type="scientific">Mycobacterium kubicae</name>
    <dbReference type="NCBI Taxonomy" id="120959"/>
    <lineage>
        <taxon>Bacteria</taxon>
        <taxon>Bacillati</taxon>
        <taxon>Actinomycetota</taxon>
        <taxon>Actinomycetes</taxon>
        <taxon>Mycobacteriales</taxon>
        <taxon>Mycobacteriaceae</taxon>
        <taxon>Mycobacterium</taxon>
        <taxon>Mycobacterium simiae complex</taxon>
    </lineage>
</organism>
<dbReference type="PANTHER" id="PTHR30160:SF1">
    <property type="entry name" value="LIPOPOLYSACCHARIDE 1,2-N-ACETYLGLUCOSAMINETRANSFERASE-RELATED"/>
    <property type="match status" value="1"/>
</dbReference>
<evidence type="ECO:0000313" key="3">
    <source>
        <dbReference type="EMBL" id="QPI37723.1"/>
    </source>
</evidence>
<dbReference type="Proteomes" id="UP000663583">
    <property type="component" value="Chromosome"/>
</dbReference>
<dbReference type="Gene3D" id="3.40.50.2000">
    <property type="entry name" value="Glycogen Phosphorylase B"/>
    <property type="match status" value="2"/>
</dbReference>
<dbReference type="InterPro" id="IPR051199">
    <property type="entry name" value="LPS_LOS_Heptosyltrfase"/>
</dbReference>
<evidence type="ECO:0000313" key="4">
    <source>
        <dbReference type="Proteomes" id="UP000663583"/>
    </source>
</evidence>
<dbReference type="GO" id="GO:0005829">
    <property type="term" value="C:cytosol"/>
    <property type="evidence" value="ECO:0007669"/>
    <property type="project" value="TreeGrafter"/>
</dbReference>
<evidence type="ECO:0000256" key="1">
    <source>
        <dbReference type="ARBA" id="ARBA00022676"/>
    </source>
</evidence>
<proteinExistence type="predicted"/>
<protein>
    <submittedName>
        <fullName evidence="3">Glycosyltransferase family 9 protein</fullName>
    </submittedName>
</protein>
<name>A0AAX1J8J3_9MYCO</name>
<dbReference type="SUPFAM" id="SSF53756">
    <property type="entry name" value="UDP-Glycosyltransferase/glycogen phosphorylase"/>
    <property type="match status" value="1"/>
</dbReference>